<evidence type="ECO:0000313" key="2">
    <source>
        <dbReference type="Proteomes" id="UP000017023"/>
    </source>
</evidence>
<gene>
    <name evidence="1" type="ORF">HMPREF9145_1144</name>
</gene>
<sequence>MRIGVVCACIVIAQAKINMDIVLSRFIMKAKVMQKKQKTKVYG</sequence>
<evidence type="ECO:0000313" key="1">
    <source>
        <dbReference type="EMBL" id="ERJ98345.1"/>
    </source>
</evidence>
<accession>U2L1V3</accession>
<protein>
    <submittedName>
        <fullName evidence="1">Uncharacterized protein</fullName>
    </submittedName>
</protein>
<organism evidence="1 2">
    <name type="scientific">Segatella salivae F0493</name>
    <dbReference type="NCBI Taxonomy" id="1395125"/>
    <lineage>
        <taxon>Bacteria</taxon>
        <taxon>Pseudomonadati</taxon>
        <taxon>Bacteroidota</taxon>
        <taxon>Bacteroidia</taxon>
        <taxon>Bacteroidales</taxon>
        <taxon>Prevotellaceae</taxon>
        <taxon>Segatella</taxon>
    </lineage>
</organism>
<dbReference type="AlphaFoldDB" id="U2L1V3"/>
<dbReference type="PATRIC" id="fig|1395125.3.peg.2473"/>
<dbReference type="Proteomes" id="UP000017023">
    <property type="component" value="Unassembled WGS sequence"/>
</dbReference>
<dbReference type="EMBL" id="AWGW01000030">
    <property type="protein sequence ID" value="ERJ98345.1"/>
    <property type="molecule type" value="Genomic_DNA"/>
</dbReference>
<reference evidence="1 2" key="1">
    <citation type="submission" date="2013-08" db="EMBL/GenBank/DDBJ databases">
        <authorList>
            <person name="Durkin A.S."/>
            <person name="Haft D.R."/>
            <person name="McCorrison J."/>
            <person name="Torralba M."/>
            <person name="Gillis M."/>
            <person name="Haft D.H."/>
            <person name="Methe B."/>
            <person name="Sutton G."/>
            <person name="Nelson K.E."/>
        </authorList>
    </citation>
    <scope>NUCLEOTIDE SEQUENCE [LARGE SCALE GENOMIC DNA]</scope>
    <source>
        <strain evidence="1 2">F0493</strain>
    </source>
</reference>
<name>U2L1V3_9BACT</name>
<proteinExistence type="predicted"/>
<comment type="caution">
    <text evidence="1">The sequence shown here is derived from an EMBL/GenBank/DDBJ whole genome shotgun (WGS) entry which is preliminary data.</text>
</comment>